<organism evidence="1 2">
    <name type="scientific">Rubroshorea leprosula</name>
    <dbReference type="NCBI Taxonomy" id="152421"/>
    <lineage>
        <taxon>Eukaryota</taxon>
        <taxon>Viridiplantae</taxon>
        <taxon>Streptophyta</taxon>
        <taxon>Embryophyta</taxon>
        <taxon>Tracheophyta</taxon>
        <taxon>Spermatophyta</taxon>
        <taxon>Magnoliopsida</taxon>
        <taxon>eudicotyledons</taxon>
        <taxon>Gunneridae</taxon>
        <taxon>Pentapetalae</taxon>
        <taxon>rosids</taxon>
        <taxon>malvids</taxon>
        <taxon>Malvales</taxon>
        <taxon>Dipterocarpaceae</taxon>
        <taxon>Rubroshorea</taxon>
    </lineage>
</organism>
<protein>
    <submittedName>
        <fullName evidence="1">Uncharacterized protein</fullName>
    </submittedName>
</protein>
<proteinExistence type="predicted"/>
<name>A0AAV5KD94_9ROSI</name>
<evidence type="ECO:0000313" key="2">
    <source>
        <dbReference type="Proteomes" id="UP001054252"/>
    </source>
</evidence>
<dbReference type="EMBL" id="BPVZ01000060">
    <property type="protein sequence ID" value="GKV22555.1"/>
    <property type="molecule type" value="Genomic_DNA"/>
</dbReference>
<gene>
    <name evidence="1" type="ORF">SLEP1_g32417</name>
</gene>
<comment type="caution">
    <text evidence="1">The sequence shown here is derived from an EMBL/GenBank/DDBJ whole genome shotgun (WGS) entry which is preliminary data.</text>
</comment>
<reference evidence="1 2" key="1">
    <citation type="journal article" date="2021" name="Commun. Biol.">
        <title>The genome of Shorea leprosula (Dipterocarpaceae) highlights the ecological relevance of drought in aseasonal tropical rainforests.</title>
        <authorList>
            <person name="Ng K.K.S."/>
            <person name="Kobayashi M.J."/>
            <person name="Fawcett J.A."/>
            <person name="Hatakeyama M."/>
            <person name="Paape T."/>
            <person name="Ng C.H."/>
            <person name="Ang C.C."/>
            <person name="Tnah L.H."/>
            <person name="Lee C.T."/>
            <person name="Nishiyama T."/>
            <person name="Sese J."/>
            <person name="O'Brien M.J."/>
            <person name="Copetti D."/>
            <person name="Mohd Noor M.I."/>
            <person name="Ong R.C."/>
            <person name="Putra M."/>
            <person name="Sireger I.Z."/>
            <person name="Indrioko S."/>
            <person name="Kosugi Y."/>
            <person name="Izuno A."/>
            <person name="Isagi Y."/>
            <person name="Lee S.L."/>
            <person name="Shimizu K.K."/>
        </authorList>
    </citation>
    <scope>NUCLEOTIDE SEQUENCE [LARGE SCALE GENOMIC DNA]</scope>
    <source>
        <strain evidence="1">214</strain>
    </source>
</reference>
<keyword evidence="2" id="KW-1185">Reference proteome</keyword>
<evidence type="ECO:0000313" key="1">
    <source>
        <dbReference type="EMBL" id="GKV22555.1"/>
    </source>
</evidence>
<accession>A0AAV5KD94</accession>
<dbReference type="AlphaFoldDB" id="A0AAV5KD94"/>
<sequence>MTKKGLSIAADILRQLNHQIENTKFRHEESKPVFLLEEMGRLEKNLAVAKCEICSFLGEGVW</sequence>
<dbReference type="Proteomes" id="UP001054252">
    <property type="component" value="Unassembled WGS sequence"/>
</dbReference>